<dbReference type="Proteomes" id="UP000182987">
    <property type="component" value="Chromosome"/>
</dbReference>
<dbReference type="Pfam" id="PF08809">
    <property type="entry name" value="DUF1799"/>
    <property type="match status" value="1"/>
</dbReference>
<dbReference type="InterPro" id="IPR014915">
    <property type="entry name" value="Phage_TLS_TfmB"/>
</dbReference>
<reference evidence="2" key="1">
    <citation type="submission" date="2016-09" db="EMBL/GenBank/DDBJ databases">
        <authorList>
            <person name="Lysoe E."/>
        </authorList>
    </citation>
    <scope>NUCLEOTIDE SEQUENCE [LARGE SCALE GENOMIC DNA]</scope>
    <source>
        <strain evidence="2">LJ96T</strain>
    </source>
</reference>
<sequence>MAATRALYWKRPSEAELAGTGLKPKHYTEPDVHVWPEAWDAIQFFTRVLRQWRVGQGGAYALDYLVVFHELDRLNLPPDRYDEMLAQLRVIEDAALEVIHKD</sequence>
<evidence type="ECO:0008006" key="3">
    <source>
        <dbReference type="Google" id="ProtNLM"/>
    </source>
</evidence>
<evidence type="ECO:0000313" key="2">
    <source>
        <dbReference type="Proteomes" id="UP000182987"/>
    </source>
</evidence>
<evidence type="ECO:0000313" key="1">
    <source>
        <dbReference type="EMBL" id="APG04958.1"/>
    </source>
</evidence>
<dbReference type="EMBL" id="CP017480">
    <property type="protein sequence ID" value="APG04958.1"/>
    <property type="molecule type" value="Genomic_DNA"/>
</dbReference>
<name>A0A1L3EV78_9GAMM</name>
<dbReference type="AlphaFoldDB" id="A0A1L3EV78"/>
<proteinExistence type="predicted"/>
<keyword evidence="2" id="KW-1185">Reference proteome</keyword>
<dbReference type="OrthoDB" id="6169380at2"/>
<protein>
    <recommendedName>
        <fullName evidence="3">DUF1799 domain-containing protein</fullName>
    </recommendedName>
</protein>
<dbReference type="STRING" id="1440763.BJI69_14355"/>
<accession>A0A1L3EV78</accession>
<organism evidence="1 2">
    <name type="scientific">Luteibacter rhizovicinus DSM 16549</name>
    <dbReference type="NCBI Taxonomy" id="1440763"/>
    <lineage>
        <taxon>Bacteria</taxon>
        <taxon>Pseudomonadati</taxon>
        <taxon>Pseudomonadota</taxon>
        <taxon>Gammaproteobacteria</taxon>
        <taxon>Lysobacterales</taxon>
        <taxon>Rhodanobacteraceae</taxon>
        <taxon>Luteibacter</taxon>
    </lineage>
</organism>
<gene>
    <name evidence="1" type="ORF">BJI69_14355</name>
</gene>
<dbReference type="KEGG" id="lrz:BJI69_14355"/>